<dbReference type="InterPro" id="IPR006015">
    <property type="entry name" value="Universal_stress_UspA"/>
</dbReference>
<dbReference type="CDD" id="cd23659">
    <property type="entry name" value="USP_At3g01520-like"/>
    <property type="match status" value="1"/>
</dbReference>
<accession>A0A1L0BIW4</accession>
<feature type="compositionally biased region" description="Acidic residues" evidence="1">
    <location>
        <begin position="81"/>
        <end position="94"/>
    </location>
</feature>
<evidence type="ECO:0000313" key="4">
    <source>
        <dbReference type="Proteomes" id="UP000182259"/>
    </source>
</evidence>
<feature type="region of interest" description="Disordered" evidence="1">
    <location>
        <begin position="19"/>
        <end position="41"/>
    </location>
</feature>
<feature type="compositionally biased region" description="Basic and acidic residues" evidence="1">
    <location>
        <begin position="70"/>
        <end position="79"/>
    </location>
</feature>
<dbReference type="AlphaFoldDB" id="A0A1L0BIW4"/>
<dbReference type="SUPFAM" id="SSF52402">
    <property type="entry name" value="Adenine nucleotide alpha hydrolases-like"/>
    <property type="match status" value="1"/>
</dbReference>
<sequence>MASRLSRIEAEKLAIIQKSMSNRGRSKSPSGNNLRSSSALADDFNNKEMKWSITNHDPLERLQDDHAVVEEDDSKHMWDNEASEEEHISDDDDGEKFQYDGTGNILPNYACHDEKISEVSTILENLNLNDSQTIQKLEELTATERALANAKNIGSSVDSNIVSKLSENKHALTGSEALNLQNSDQDAESRRQKLETYQAYRRKIIDQENENLRSHSAMTAIRKAHALADEGSPGDSDEEFMVPYTSAVEDKLDSEFASKLNETIQEGAVDSNISQSRVIQTITRGNFFQLVNPQIKPKMFLLCMDFSPESIFALEWALGTVLVDGSVLFIVCVIEETDSNHQLKGNTLAETAREKTRMDMLNRAKHQVLNLLKLTKLQIHIVIEIIHHPIPRHLILELIDNLQPTLVVVGSKGLSAIKGVLLGSLSNYLVTKSTVPVMVVREKLKKINRFKSGSSVFANNIKPLTLSEARVD</sequence>
<dbReference type="Pfam" id="PF00582">
    <property type="entry name" value="Usp"/>
    <property type="match status" value="1"/>
</dbReference>
<evidence type="ECO:0000259" key="2">
    <source>
        <dbReference type="Pfam" id="PF00582"/>
    </source>
</evidence>
<dbReference type="EMBL" id="LT635765">
    <property type="protein sequence ID" value="SGZ51313.1"/>
    <property type="molecule type" value="Genomic_DNA"/>
</dbReference>
<reference evidence="3 4" key="1">
    <citation type="submission" date="2016-10" db="EMBL/GenBank/DDBJ databases">
        <authorList>
            <person name="de Groot N.N."/>
        </authorList>
    </citation>
    <scope>NUCLEOTIDE SEQUENCE [LARGE SCALE GENOMIC DNA]</scope>
    <source>
        <strain evidence="3 4">PYCC 4715</strain>
    </source>
</reference>
<evidence type="ECO:0000256" key="1">
    <source>
        <dbReference type="SAM" id="MobiDB-lite"/>
    </source>
</evidence>
<evidence type="ECO:0000313" key="3">
    <source>
        <dbReference type="EMBL" id="SGZ51313.1"/>
    </source>
</evidence>
<proteinExistence type="predicted"/>
<protein>
    <submittedName>
        <fullName evidence="3">CIC11C00000003170</fullName>
    </submittedName>
</protein>
<dbReference type="InterPro" id="IPR006016">
    <property type="entry name" value="UspA"/>
</dbReference>
<feature type="region of interest" description="Disordered" evidence="1">
    <location>
        <begin position="70"/>
        <end position="97"/>
    </location>
</feature>
<feature type="domain" description="UspA" evidence="2">
    <location>
        <begin position="301"/>
        <end position="441"/>
    </location>
</feature>
<dbReference type="PANTHER" id="PTHR46100:SF4">
    <property type="entry name" value="USPA DOMAIN-CONTAINING PROTEIN"/>
    <property type="match status" value="1"/>
</dbReference>
<feature type="compositionally biased region" description="Polar residues" evidence="1">
    <location>
        <begin position="19"/>
        <end position="39"/>
    </location>
</feature>
<dbReference type="Gene3D" id="3.40.50.620">
    <property type="entry name" value="HUPs"/>
    <property type="match status" value="1"/>
</dbReference>
<dbReference type="InterPro" id="IPR014729">
    <property type="entry name" value="Rossmann-like_a/b/a_fold"/>
</dbReference>
<dbReference type="Proteomes" id="UP000182259">
    <property type="component" value="Chromosome II"/>
</dbReference>
<dbReference type="PRINTS" id="PR01438">
    <property type="entry name" value="UNVRSLSTRESS"/>
</dbReference>
<organism evidence="3 4">
    <name type="scientific">Sungouiella intermedia</name>
    <dbReference type="NCBI Taxonomy" id="45354"/>
    <lineage>
        <taxon>Eukaryota</taxon>
        <taxon>Fungi</taxon>
        <taxon>Dikarya</taxon>
        <taxon>Ascomycota</taxon>
        <taxon>Saccharomycotina</taxon>
        <taxon>Pichiomycetes</taxon>
        <taxon>Metschnikowiaceae</taxon>
        <taxon>Sungouiella</taxon>
    </lineage>
</organism>
<name>A0A1L0BIW4_9ASCO</name>
<gene>
    <name evidence="3" type="ORF">SAMEA4029009_CIC11G00000003170</name>
</gene>
<dbReference type="PANTHER" id="PTHR46100">
    <property type="entry name" value="IMP2'P"/>
    <property type="match status" value="1"/>
</dbReference>